<evidence type="ECO:0000256" key="1">
    <source>
        <dbReference type="ARBA" id="ARBA00004141"/>
    </source>
</evidence>
<dbReference type="InterPro" id="IPR020846">
    <property type="entry name" value="MFS_dom"/>
</dbReference>
<name>A0A9P4VSD3_9PEZI</name>
<keyword evidence="4 7" id="KW-0812">Transmembrane</keyword>
<comment type="caution">
    <text evidence="9">The sequence shown here is derived from an EMBL/GenBank/DDBJ whole genome shotgun (WGS) entry which is preliminary data.</text>
</comment>
<evidence type="ECO:0000313" key="10">
    <source>
        <dbReference type="Proteomes" id="UP000799429"/>
    </source>
</evidence>
<dbReference type="Proteomes" id="UP000799429">
    <property type="component" value="Unassembled WGS sequence"/>
</dbReference>
<keyword evidence="9" id="KW-0762">Sugar transport</keyword>
<feature type="transmembrane region" description="Helical" evidence="7">
    <location>
        <begin position="48"/>
        <end position="68"/>
    </location>
</feature>
<feature type="transmembrane region" description="Helical" evidence="7">
    <location>
        <begin position="336"/>
        <end position="357"/>
    </location>
</feature>
<dbReference type="InterPro" id="IPR005828">
    <property type="entry name" value="MFS_sugar_transport-like"/>
</dbReference>
<dbReference type="GO" id="GO:0016020">
    <property type="term" value="C:membrane"/>
    <property type="evidence" value="ECO:0007669"/>
    <property type="project" value="UniProtKB-SubCell"/>
</dbReference>
<evidence type="ECO:0000256" key="4">
    <source>
        <dbReference type="ARBA" id="ARBA00022692"/>
    </source>
</evidence>
<comment type="subcellular location">
    <subcellularLocation>
        <location evidence="1">Membrane</location>
        <topology evidence="1">Multi-pass membrane protein</topology>
    </subcellularLocation>
</comment>
<dbReference type="SUPFAM" id="SSF103473">
    <property type="entry name" value="MFS general substrate transporter"/>
    <property type="match status" value="1"/>
</dbReference>
<dbReference type="Pfam" id="PF00083">
    <property type="entry name" value="Sugar_tr"/>
    <property type="match status" value="1"/>
</dbReference>
<sequence length="461" mass="51133">MNPTFKDFFAVKNAGIWAGIVTSMYQVGSVVAIPFVGPAMDYCGRRGGMFIGCMFIVVGTIVQGVTVSNASINQFMGGRFLLGFGVALVASGGPIWILECSHPAYRGIAGAIYNTFWFSGSILASGINRGTITIKGNSSWLIPVWGQIIFVSIISIFIWFLPESPRWLFANNKTEKCKEMLTKYHGEGNPESVWVTLQLREYEQYIELDATDKQFWNYSALWRDRSSRYRISVNVMVSMWGQLAGNSVLSYFLGAVLDTAGYKDSVTQANVNLGMACLQFFFAVFGATQVDRFGRRFLLMFANIGCSIIWVGMTIATSQYASNDTNVSAAKASMSMIFLFGIVYSFGFTPLQALYPVEVLSFEMRAKGMSFSNLAVSAGGLINQFALPVALEKIAWKTYIIFVIWTLFQAATIWKYVPETRNRTLEELDEIFAAKNPVKASLEKKKIAVTTDANIVESKIV</sequence>
<feature type="transmembrane region" description="Helical" evidence="7">
    <location>
        <begin position="140"/>
        <end position="161"/>
    </location>
</feature>
<evidence type="ECO:0000313" key="9">
    <source>
        <dbReference type="EMBL" id="KAF2838439.1"/>
    </source>
</evidence>
<dbReference type="InterPro" id="IPR005829">
    <property type="entry name" value="Sugar_transporter_CS"/>
</dbReference>
<evidence type="ECO:0000256" key="2">
    <source>
        <dbReference type="ARBA" id="ARBA00010992"/>
    </source>
</evidence>
<organism evidence="9 10">
    <name type="scientific">Patellaria atrata CBS 101060</name>
    <dbReference type="NCBI Taxonomy" id="1346257"/>
    <lineage>
        <taxon>Eukaryota</taxon>
        <taxon>Fungi</taxon>
        <taxon>Dikarya</taxon>
        <taxon>Ascomycota</taxon>
        <taxon>Pezizomycotina</taxon>
        <taxon>Dothideomycetes</taxon>
        <taxon>Dothideomycetes incertae sedis</taxon>
        <taxon>Patellariales</taxon>
        <taxon>Patellariaceae</taxon>
        <taxon>Patellaria</taxon>
    </lineage>
</organism>
<evidence type="ECO:0000256" key="5">
    <source>
        <dbReference type="ARBA" id="ARBA00022989"/>
    </source>
</evidence>
<dbReference type="InterPro" id="IPR050360">
    <property type="entry name" value="MFS_Sugar_Transporters"/>
</dbReference>
<dbReference type="OrthoDB" id="6133115at2759"/>
<feature type="transmembrane region" description="Helical" evidence="7">
    <location>
        <begin position="399"/>
        <end position="417"/>
    </location>
</feature>
<reference evidence="9" key="1">
    <citation type="journal article" date="2020" name="Stud. Mycol.">
        <title>101 Dothideomycetes genomes: a test case for predicting lifestyles and emergence of pathogens.</title>
        <authorList>
            <person name="Haridas S."/>
            <person name="Albert R."/>
            <person name="Binder M."/>
            <person name="Bloem J."/>
            <person name="Labutti K."/>
            <person name="Salamov A."/>
            <person name="Andreopoulos B."/>
            <person name="Baker S."/>
            <person name="Barry K."/>
            <person name="Bills G."/>
            <person name="Bluhm B."/>
            <person name="Cannon C."/>
            <person name="Castanera R."/>
            <person name="Culley D."/>
            <person name="Daum C."/>
            <person name="Ezra D."/>
            <person name="Gonzalez J."/>
            <person name="Henrissat B."/>
            <person name="Kuo A."/>
            <person name="Liang C."/>
            <person name="Lipzen A."/>
            <person name="Lutzoni F."/>
            <person name="Magnuson J."/>
            <person name="Mondo S."/>
            <person name="Nolan M."/>
            <person name="Ohm R."/>
            <person name="Pangilinan J."/>
            <person name="Park H.-J."/>
            <person name="Ramirez L."/>
            <person name="Alfaro M."/>
            <person name="Sun H."/>
            <person name="Tritt A."/>
            <person name="Yoshinaga Y."/>
            <person name="Zwiers L.-H."/>
            <person name="Turgeon B."/>
            <person name="Goodwin S."/>
            <person name="Spatafora J."/>
            <person name="Crous P."/>
            <person name="Grigoriev I."/>
        </authorList>
    </citation>
    <scope>NUCLEOTIDE SEQUENCE</scope>
    <source>
        <strain evidence="9">CBS 101060</strain>
    </source>
</reference>
<dbReference type="PANTHER" id="PTHR48022:SF13">
    <property type="entry name" value="MAJOR FACILITATOR SUPERFAMILY (MFS) PROFILE DOMAIN-CONTAINING PROTEIN"/>
    <property type="match status" value="1"/>
</dbReference>
<feature type="transmembrane region" description="Helical" evidence="7">
    <location>
        <begin position="80"/>
        <end position="98"/>
    </location>
</feature>
<accession>A0A9P4VSD3</accession>
<evidence type="ECO:0000256" key="7">
    <source>
        <dbReference type="SAM" id="Phobius"/>
    </source>
</evidence>
<dbReference type="PANTHER" id="PTHR48022">
    <property type="entry name" value="PLASTIDIC GLUCOSE TRANSPORTER 4"/>
    <property type="match status" value="1"/>
</dbReference>
<feature type="domain" description="Major facilitator superfamily (MFS) profile" evidence="8">
    <location>
        <begin position="1"/>
        <end position="421"/>
    </location>
</feature>
<dbReference type="PROSITE" id="PS50850">
    <property type="entry name" value="MFS"/>
    <property type="match status" value="1"/>
</dbReference>
<proteinExistence type="inferred from homology"/>
<dbReference type="GO" id="GO:0005351">
    <property type="term" value="F:carbohydrate:proton symporter activity"/>
    <property type="evidence" value="ECO:0007669"/>
    <property type="project" value="TreeGrafter"/>
</dbReference>
<dbReference type="PROSITE" id="PS00216">
    <property type="entry name" value="SUGAR_TRANSPORT_1"/>
    <property type="match status" value="1"/>
</dbReference>
<keyword evidence="5 7" id="KW-1133">Transmembrane helix</keyword>
<feature type="transmembrane region" description="Helical" evidence="7">
    <location>
        <begin position="15"/>
        <end position="36"/>
    </location>
</feature>
<comment type="similarity">
    <text evidence="2">Belongs to the major facilitator superfamily. Sugar transporter (TC 2.A.1.1) family.</text>
</comment>
<protein>
    <submittedName>
        <fullName evidence="9">MFS sugar transporter-like protein</fullName>
    </submittedName>
</protein>
<keyword evidence="6 7" id="KW-0472">Membrane</keyword>
<feature type="transmembrane region" description="Helical" evidence="7">
    <location>
        <begin position="273"/>
        <end position="290"/>
    </location>
</feature>
<feature type="transmembrane region" description="Helical" evidence="7">
    <location>
        <begin position="369"/>
        <end position="387"/>
    </location>
</feature>
<dbReference type="InterPro" id="IPR036259">
    <property type="entry name" value="MFS_trans_sf"/>
</dbReference>
<evidence type="ECO:0000259" key="8">
    <source>
        <dbReference type="PROSITE" id="PS50850"/>
    </source>
</evidence>
<gene>
    <name evidence="9" type="ORF">M501DRAFT_1025027</name>
</gene>
<dbReference type="FunFam" id="1.20.1250.20:FF:000134">
    <property type="entry name" value="MFS sugar transporter protein"/>
    <property type="match status" value="1"/>
</dbReference>
<evidence type="ECO:0000256" key="3">
    <source>
        <dbReference type="ARBA" id="ARBA00022448"/>
    </source>
</evidence>
<feature type="transmembrane region" description="Helical" evidence="7">
    <location>
        <begin position="110"/>
        <end position="128"/>
    </location>
</feature>
<feature type="transmembrane region" description="Helical" evidence="7">
    <location>
        <begin position="297"/>
        <end position="316"/>
    </location>
</feature>
<keyword evidence="10" id="KW-1185">Reference proteome</keyword>
<evidence type="ECO:0000256" key="6">
    <source>
        <dbReference type="ARBA" id="ARBA00023136"/>
    </source>
</evidence>
<keyword evidence="3" id="KW-0813">Transport</keyword>
<dbReference type="AlphaFoldDB" id="A0A9P4VSD3"/>
<dbReference type="Gene3D" id="1.20.1250.20">
    <property type="entry name" value="MFS general substrate transporter like domains"/>
    <property type="match status" value="1"/>
</dbReference>
<feature type="transmembrane region" description="Helical" evidence="7">
    <location>
        <begin position="231"/>
        <end position="253"/>
    </location>
</feature>
<dbReference type="EMBL" id="MU006097">
    <property type="protein sequence ID" value="KAF2838439.1"/>
    <property type="molecule type" value="Genomic_DNA"/>
</dbReference>